<dbReference type="PROSITE" id="PS50876">
    <property type="entry name" value="ZF_INTEGRASE"/>
    <property type="match status" value="1"/>
</dbReference>
<dbReference type="EMBL" id="VZSS01000020">
    <property type="protein sequence ID" value="NWZ79250.1"/>
    <property type="molecule type" value="Genomic_DNA"/>
</dbReference>
<evidence type="ECO:0000259" key="12">
    <source>
        <dbReference type="PROSITE" id="PS50876"/>
    </source>
</evidence>
<evidence type="ECO:0000313" key="16">
    <source>
        <dbReference type="Proteomes" id="UP000540071"/>
    </source>
</evidence>
<protein>
    <recommendedName>
        <fullName evidence="1">RNA-directed DNA polymerase</fullName>
        <ecNumber evidence="1">2.7.7.49</ecNumber>
    </recommendedName>
</protein>
<keyword evidence="6" id="KW-0255">Endonuclease</keyword>
<evidence type="ECO:0000313" key="15">
    <source>
        <dbReference type="EMBL" id="NWZ79250.1"/>
    </source>
</evidence>
<evidence type="ECO:0000256" key="11">
    <source>
        <dbReference type="PROSITE-ProRule" id="PRU00450"/>
    </source>
</evidence>
<evidence type="ECO:0000256" key="2">
    <source>
        <dbReference type="ARBA" id="ARBA00022679"/>
    </source>
</evidence>
<evidence type="ECO:0000256" key="10">
    <source>
        <dbReference type="ARBA" id="ARBA00023268"/>
    </source>
</evidence>
<dbReference type="GO" id="GO:0035613">
    <property type="term" value="F:RNA stem-loop binding"/>
    <property type="evidence" value="ECO:0007669"/>
    <property type="project" value="TreeGrafter"/>
</dbReference>
<evidence type="ECO:0000259" key="14">
    <source>
        <dbReference type="PROSITE" id="PS50994"/>
    </source>
</evidence>
<keyword evidence="4" id="KW-0540">Nuclease</keyword>
<keyword evidence="10" id="KW-0511">Multifunctional enzyme</keyword>
<keyword evidence="8" id="KW-0862">Zinc</keyword>
<dbReference type="AlphaFoldDB" id="A0A7K7QI63"/>
<sequence>DGSPQMVELAAIVRAFSKFTCPFNMVTDSAYVTAIVKRGENSFLKTVTNDPLYMLLKNLTFLLSQRQRSYFVLHICSHNPLPGPLTEGNEQPDTLAMIMHITLPNIFKQAKLNHSFFHQNAPALHCMLKITKNQAKVIVTTCPDCQKHSLWFIRAGVNPRGLQSLQIWQSDVTHYASFGKFKYLHVSSDTFSGAVFASAHVGEAARDAIKHILQAFTTQGIPHVKNKRSAYISHKLQQFYNIWGIKHTTSIPHSPTGQSIVERAHRSLKRILGQQKGR</sequence>
<dbReference type="InterPro" id="IPR003308">
    <property type="entry name" value="Integrase_Zn-bd_dom_N"/>
</dbReference>
<dbReference type="Gene3D" id="3.30.420.10">
    <property type="entry name" value="Ribonuclease H-like superfamily/Ribonuclease H"/>
    <property type="match status" value="2"/>
</dbReference>
<evidence type="ECO:0000256" key="7">
    <source>
        <dbReference type="ARBA" id="ARBA00022801"/>
    </source>
</evidence>
<dbReference type="InterPro" id="IPR017856">
    <property type="entry name" value="Integrase-like_N"/>
</dbReference>
<dbReference type="Gene3D" id="1.10.10.200">
    <property type="match status" value="1"/>
</dbReference>
<keyword evidence="2" id="KW-0808">Transferase</keyword>
<feature type="domain" description="Integrase-type" evidence="12">
    <location>
        <begin position="105"/>
        <end position="146"/>
    </location>
</feature>
<dbReference type="GO" id="GO:0008270">
    <property type="term" value="F:zinc ion binding"/>
    <property type="evidence" value="ECO:0007669"/>
    <property type="project" value="UniProtKB-KW"/>
</dbReference>
<dbReference type="EC" id="2.7.7.49" evidence="1"/>
<feature type="domain" description="Integrase catalytic" evidence="14">
    <location>
        <begin position="155"/>
        <end position="278"/>
    </location>
</feature>
<evidence type="ECO:0000256" key="4">
    <source>
        <dbReference type="ARBA" id="ARBA00022722"/>
    </source>
</evidence>
<dbReference type="PROSITE" id="PS50879">
    <property type="entry name" value="RNASE_H_1"/>
    <property type="match status" value="1"/>
</dbReference>
<keyword evidence="16" id="KW-1185">Reference proteome</keyword>
<dbReference type="GO" id="GO:0015074">
    <property type="term" value="P:DNA integration"/>
    <property type="evidence" value="ECO:0007669"/>
    <property type="project" value="InterPro"/>
</dbReference>
<dbReference type="GO" id="GO:0004523">
    <property type="term" value="F:RNA-DNA hybrid ribonuclease activity"/>
    <property type="evidence" value="ECO:0007669"/>
    <property type="project" value="InterPro"/>
</dbReference>
<evidence type="ECO:0000256" key="5">
    <source>
        <dbReference type="ARBA" id="ARBA00022723"/>
    </source>
</evidence>
<dbReference type="InterPro" id="IPR002156">
    <property type="entry name" value="RNaseH_domain"/>
</dbReference>
<keyword evidence="9" id="KW-0695">RNA-directed DNA polymerase</keyword>
<organism evidence="15 16">
    <name type="scientific">Poecile atricapillus</name>
    <name type="common">Black-capped chickadee</name>
    <name type="synonym">Parus atricapillus</name>
    <dbReference type="NCBI Taxonomy" id="48891"/>
    <lineage>
        <taxon>Eukaryota</taxon>
        <taxon>Metazoa</taxon>
        <taxon>Chordata</taxon>
        <taxon>Craniata</taxon>
        <taxon>Vertebrata</taxon>
        <taxon>Euteleostomi</taxon>
        <taxon>Archelosauria</taxon>
        <taxon>Archosauria</taxon>
        <taxon>Dinosauria</taxon>
        <taxon>Saurischia</taxon>
        <taxon>Theropoda</taxon>
        <taxon>Coelurosauria</taxon>
        <taxon>Aves</taxon>
        <taxon>Neognathae</taxon>
        <taxon>Neoaves</taxon>
        <taxon>Telluraves</taxon>
        <taxon>Australaves</taxon>
        <taxon>Passeriformes</taxon>
        <taxon>Paridae</taxon>
        <taxon>Poecile</taxon>
    </lineage>
</organism>
<reference evidence="15 16" key="1">
    <citation type="submission" date="2019-09" db="EMBL/GenBank/DDBJ databases">
        <title>Bird 10,000 Genomes (B10K) Project - Family phase.</title>
        <authorList>
            <person name="Zhang G."/>
        </authorList>
    </citation>
    <scope>NUCLEOTIDE SEQUENCE [LARGE SCALE GENOMIC DNA]</scope>
    <source>
        <strain evidence="15">OUT-0023</strain>
        <tissue evidence="15">Blood</tissue>
    </source>
</reference>
<proteinExistence type="predicted"/>
<name>A0A7K7QI63_POEAT</name>
<evidence type="ECO:0000256" key="3">
    <source>
        <dbReference type="ARBA" id="ARBA00022695"/>
    </source>
</evidence>
<evidence type="ECO:0000256" key="6">
    <source>
        <dbReference type="ARBA" id="ARBA00022759"/>
    </source>
</evidence>
<dbReference type="SUPFAM" id="SSF46919">
    <property type="entry name" value="N-terminal Zn binding domain of HIV integrase"/>
    <property type="match status" value="1"/>
</dbReference>
<dbReference type="Pfam" id="PF00075">
    <property type="entry name" value="RNase_H"/>
    <property type="match status" value="1"/>
</dbReference>
<keyword evidence="7" id="KW-0378">Hydrolase</keyword>
<dbReference type="Pfam" id="PF02022">
    <property type="entry name" value="Integrase_Zn"/>
    <property type="match status" value="1"/>
</dbReference>
<evidence type="ECO:0000256" key="1">
    <source>
        <dbReference type="ARBA" id="ARBA00012493"/>
    </source>
</evidence>
<dbReference type="SUPFAM" id="SSF53098">
    <property type="entry name" value="Ribonuclease H-like"/>
    <property type="match status" value="2"/>
</dbReference>
<feature type="non-terminal residue" evidence="15">
    <location>
        <position position="1"/>
    </location>
</feature>
<keyword evidence="5" id="KW-0479">Metal-binding</keyword>
<evidence type="ECO:0000256" key="8">
    <source>
        <dbReference type="ARBA" id="ARBA00022833"/>
    </source>
</evidence>
<keyword evidence="11" id="KW-0863">Zinc-finger</keyword>
<gene>
    <name evidence="15" type="primary">Ervk6_0</name>
    <name evidence="15" type="ORF">POEATR_R00980</name>
</gene>
<feature type="non-terminal residue" evidence="15">
    <location>
        <position position="278"/>
    </location>
</feature>
<dbReference type="InterPro" id="IPR001584">
    <property type="entry name" value="Integrase_cat-core"/>
</dbReference>
<feature type="domain" description="RNase H type-1" evidence="13">
    <location>
        <begin position="1"/>
        <end position="101"/>
    </location>
</feature>
<dbReference type="Pfam" id="PF00665">
    <property type="entry name" value="rve"/>
    <property type="match status" value="1"/>
</dbReference>
<dbReference type="PANTHER" id="PTHR41694:SF4">
    <property type="entry name" value="ENDOGENOUS RETROVIRUS GROUP K MEMBER 10 POL PROTEIN-RELATED"/>
    <property type="match status" value="1"/>
</dbReference>
<evidence type="ECO:0000256" key="9">
    <source>
        <dbReference type="ARBA" id="ARBA00022918"/>
    </source>
</evidence>
<keyword evidence="3" id="KW-0548">Nucleotidyltransferase</keyword>
<dbReference type="PROSITE" id="PS50994">
    <property type="entry name" value="INTEGRASE"/>
    <property type="match status" value="1"/>
</dbReference>
<comment type="caution">
    <text evidence="15">The sequence shown here is derived from an EMBL/GenBank/DDBJ whole genome shotgun (WGS) entry which is preliminary data.</text>
</comment>
<evidence type="ECO:0000259" key="13">
    <source>
        <dbReference type="PROSITE" id="PS50879"/>
    </source>
</evidence>
<dbReference type="InterPro" id="IPR036397">
    <property type="entry name" value="RNaseH_sf"/>
</dbReference>
<dbReference type="GO" id="GO:0003964">
    <property type="term" value="F:RNA-directed DNA polymerase activity"/>
    <property type="evidence" value="ECO:0007669"/>
    <property type="project" value="UniProtKB-KW"/>
</dbReference>
<dbReference type="PANTHER" id="PTHR41694">
    <property type="entry name" value="ENDOGENOUS RETROVIRUS GROUP K MEMBER POL PROTEIN"/>
    <property type="match status" value="1"/>
</dbReference>
<dbReference type="InterPro" id="IPR012337">
    <property type="entry name" value="RNaseH-like_sf"/>
</dbReference>
<dbReference type="Proteomes" id="UP000540071">
    <property type="component" value="Unassembled WGS sequence"/>
</dbReference>
<accession>A0A7K7QI63</accession>